<reference evidence="9" key="3">
    <citation type="journal article" date="2019" name="Int. J. Syst. Evol. Microbiol.">
        <title>The Global Catalogue of Microorganisms (GCM) 10K type strain sequencing project: providing services to taxonomists for standard genome sequencing and annotation.</title>
        <authorList>
            <consortium name="The Broad Institute Genomics Platform"/>
            <consortium name="The Broad Institute Genome Sequencing Center for Infectious Disease"/>
            <person name="Wu L."/>
            <person name="Ma J."/>
        </authorList>
    </citation>
    <scope>NUCLEOTIDE SEQUENCE [LARGE SCALE GENOMIC DNA]</scope>
    <source>
        <strain evidence="9">CCM 7403</strain>
    </source>
</reference>
<evidence type="ECO:0000256" key="2">
    <source>
        <dbReference type="ARBA" id="ARBA00008787"/>
    </source>
</evidence>
<keyword evidence="4" id="KW-1005">Bacterial flagellum biogenesis</keyword>
<organism evidence="7 8">
    <name type="scientific">Nocardioides daphniae</name>
    <dbReference type="NCBI Taxonomy" id="402297"/>
    <lineage>
        <taxon>Bacteria</taxon>
        <taxon>Bacillati</taxon>
        <taxon>Actinomycetota</taxon>
        <taxon>Actinomycetes</taxon>
        <taxon>Propionibacteriales</taxon>
        <taxon>Nocardioidaceae</taxon>
        <taxon>Nocardioides</taxon>
    </lineage>
</organism>
<evidence type="ECO:0000313" key="8">
    <source>
        <dbReference type="Proteomes" id="UP000297025"/>
    </source>
</evidence>
<evidence type="ECO:0000256" key="5">
    <source>
        <dbReference type="ARBA" id="ARBA00023186"/>
    </source>
</evidence>
<dbReference type="EMBL" id="CP038462">
    <property type="protein sequence ID" value="QCC78151.1"/>
    <property type="molecule type" value="Genomic_DNA"/>
</dbReference>
<keyword evidence="9" id="KW-1185">Reference proteome</keyword>
<reference evidence="6" key="5">
    <citation type="submission" date="2024-05" db="EMBL/GenBank/DDBJ databases">
        <authorList>
            <person name="Sun Q."/>
            <person name="Sedlacek I."/>
        </authorList>
    </citation>
    <scope>NUCLEOTIDE SEQUENCE</scope>
    <source>
        <strain evidence="6">CCM 7403</strain>
    </source>
</reference>
<sequence length="124" mass="13730">MNANVRQTYLGASVTTASPERLVVMLYQRLVLDLQRGRDAQAAGEREAAHTHLLHAQDIVMELRTSLRTDAWSGALALASLYDWMHTQLVLANTRCDVAMTEHVLALAEQLCDTWREAALQAAG</sequence>
<dbReference type="NCBIfam" id="TIGR00208">
    <property type="entry name" value="fliS"/>
    <property type="match status" value="1"/>
</dbReference>
<protein>
    <submittedName>
        <fullName evidence="7">Flagellar export chaperone FliS</fullName>
    </submittedName>
</protein>
<dbReference type="GO" id="GO:0044780">
    <property type="term" value="P:bacterial-type flagellum assembly"/>
    <property type="evidence" value="ECO:0007669"/>
    <property type="project" value="InterPro"/>
</dbReference>
<dbReference type="AlphaFoldDB" id="A0A4P7UF29"/>
<evidence type="ECO:0000313" key="9">
    <source>
        <dbReference type="Proteomes" id="UP000630594"/>
    </source>
</evidence>
<dbReference type="PANTHER" id="PTHR34773:SF1">
    <property type="entry name" value="FLAGELLAR SECRETION CHAPERONE FLIS"/>
    <property type="match status" value="1"/>
</dbReference>
<evidence type="ECO:0000256" key="4">
    <source>
        <dbReference type="ARBA" id="ARBA00022795"/>
    </source>
</evidence>
<comment type="similarity">
    <text evidence="2">Belongs to the FliS family.</text>
</comment>
<dbReference type="CDD" id="cd16098">
    <property type="entry name" value="FliS"/>
    <property type="match status" value="1"/>
</dbReference>
<dbReference type="PANTHER" id="PTHR34773">
    <property type="entry name" value="FLAGELLAR SECRETION CHAPERONE FLIS"/>
    <property type="match status" value="1"/>
</dbReference>
<dbReference type="Gene3D" id="1.20.120.340">
    <property type="entry name" value="Flagellar protein FliS"/>
    <property type="match status" value="1"/>
</dbReference>
<reference evidence="7" key="4">
    <citation type="submission" date="2019-03" db="EMBL/GenBank/DDBJ databases">
        <authorList>
            <person name="Huang Y."/>
        </authorList>
    </citation>
    <scope>NUCLEOTIDE SEQUENCE</scope>
    <source>
        <strain evidence="7">JCM 16608</strain>
    </source>
</reference>
<dbReference type="GO" id="GO:0071973">
    <property type="term" value="P:bacterial-type flagellum-dependent cell motility"/>
    <property type="evidence" value="ECO:0007669"/>
    <property type="project" value="TreeGrafter"/>
</dbReference>
<evidence type="ECO:0000313" key="7">
    <source>
        <dbReference type="EMBL" id="QCC78151.1"/>
    </source>
</evidence>
<keyword evidence="7" id="KW-0282">Flagellum</keyword>
<proteinExistence type="inferred from homology"/>
<evidence type="ECO:0000313" key="6">
    <source>
        <dbReference type="EMBL" id="GGD21452.1"/>
    </source>
</evidence>
<evidence type="ECO:0000256" key="1">
    <source>
        <dbReference type="ARBA" id="ARBA00004514"/>
    </source>
</evidence>
<reference evidence="6" key="2">
    <citation type="journal article" date="2014" name="Int. J. Syst. Evol. Microbiol.">
        <title>Complete genome of a new Firmicutes species belonging to the dominant human colonic microbiota ('Ruminococcus bicirculans') reveals two chromosomes and a selective capacity to utilize plant glucans.</title>
        <authorList>
            <consortium name="NISC Comparative Sequencing Program"/>
            <person name="Wegmann U."/>
            <person name="Louis P."/>
            <person name="Goesmann A."/>
            <person name="Henrissat B."/>
            <person name="Duncan S.H."/>
            <person name="Flint H.J."/>
        </authorList>
    </citation>
    <scope>NUCLEOTIDE SEQUENCE</scope>
    <source>
        <strain evidence="6">CCM 7403</strain>
    </source>
</reference>
<accession>A0A4P7UF29</accession>
<dbReference type="EMBL" id="BMCK01000003">
    <property type="protein sequence ID" value="GGD21452.1"/>
    <property type="molecule type" value="Genomic_DNA"/>
</dbReference>
<comment type="subcellular location">
    <subcellularLocation>
        <location evidence="1">Cytoplasm</location>
        <location evidence="1">Cytosol</location>
    </subcellularLocation>
</comment>
<dbReference type="InterPro" id="IPR036584">
    <property type="entry name" value="FliS_sf"/>
</dbReference>
<dbReference type="GO" id="GO:0005829">
    <property type="term" value="C:cytosol"/>
    <property type="evidence" value="ECO:0007669"/>
    <property type="project" value="UniProtKB-SubCell"/>
</dbReference>
<keyword evidence="7" id="KW-0969">Cilium</keyword>
<keyword evidence="7" id="KW-0966">Cell projection</keyword>
<name>A0A4P7UF29_9ACTN</name>
<keyword evidence="3" id="KW-0963">Cytoplasm</keyword>
<keyword evidence="5" id="KW-0143">Chaperone</keyword>
<dbReference type="RefSeq" id="WP_135833189.1">
    <property type="nucleotide sequence ID" value="NZ_BMCK01000003.1"/>
</dbReference>
<dbReference type="InterPro" id="IPR003713">
    <property type="entry name" value="FliS"/>
</dbReference>
<dbReference type="Proteomes" id="UP000630594">
    <property type="component" value="Unassembled WGS sequence"/>
</dbReference>
<gene>
    <name evidence="7" type="primary">fliS</name>
    <name evidence="7" type="ORF">E2C04_14895</name>
    <name evidence="6" type="ORF">GCM10007231_20810</name>
</gene>
<dbReference type="SUPFAM" id="SSF101116">
    <property type="entry name" value="Flagellar export chaperone FliS"/>
    <property type="match status" value="1"/>
</dbReference>
<dbReference type="Pfam" id="PF02561">
    <property type="entry name" value="FliS"/>
    <property type="match status" value="1"/>
</dbReference>
<dbReference type="KEGG" id="ndp:E2C04_14895"/>
<evidence type="ECO:0000256" key="3">
    <source>
        <dbReference type="ARBA" id="ARBA00022490"/>
    </source>
</evidence>
<dbReference type="OrthoDB" id="3268516at2"/>
<reference evidence="7 8" key="1">
    <citation type="journal article" date="2008" name="Int. J. Syst. Evol. Microbiol.">
        <title>Nocardioides daphniae sp. nov., isolated from Daphnia cucullata (Crustacea: Cladocera).</title>
        <authorList>
            <person name="Toth E.M."/>
            <person name="Keki Z."/>
            <person name="Homonnay Z.G."/>
            <person name="Borsodi A.K."/>
            <person name="Marialigeti K."/>
            <person name="Schumann P."/>
        </authorList>
    </citation>
    <scope>NUCLEOTIDE SEQUENCE [LARGE SCALE GENOMIC DNA]</scope>
    <source>
        <strain evidence="7 8">JCM 16608</strain>
    </source>
</reference>
<dbReference type="Proteomes" id="UP000297025">
    <property type="component" value="Chromosome"/>
</dbReference>